<protein>
    <submittedName>
        <fullName evidence="1">Uncharacterized protein</fullName>
    </submittedName>
</protein>
<reference evidence="1" key="1">
    <citation type="submission" date="2014-09" db="EMBL/GenBank/DDBJ databases">
        <authorList>
            <person name="Magalhaes I.L.F."/>
            <person name="Oliveira U."/>
            <person name="Santos F.R."/>
            <person name="Vidigal T.H.D.A."/>
            <person name="Brescovit A.D."/>
            <person name="Santos A.J."/>
        </authorList>
    </citation>
    <scope>NUCLEOTIDE SEQUENCE</scope>
    <source>
        <tissue evidence="1">Shoot tissue taken approximately 20 cm above the soil surface</tissue>
    </source>
</reference>
<proteinExistence type="predicted"/>
<evidence type="ECO:0000313" key="1">
    <source>
        <dbReference type="EMBL" id="JAD52951.1"/>
    </source>
</evidence>
<dbReference type="AlphaFoldDB" id="A0A0A9AP83"/>
<reference evidence="1" key="2">
    <citation type="journal article" date="2015" name="Data Brief">
        <title>Shoot transcriptome of the giant reed, Arundo donax.</title>
        <authorList>
            <person name="Barrero R.A."/>
            <person name="Guerrero F.D."/>
            <person name="Moolhuijzen P."/>
            <person name="Goolsby J.A."/>
            <person name="Tidwell J."/>
            <person name="Bellgard S.E."/>
            <person name="Bellgard M.I."/>
        </authorList>
    </citation>
    <scope>NUCLEOTIDE SEQUENCE</scope>
    <source>
        <tissue evidence="1">Shoot tissue taken approximately 20 cm above the soil surface</tissue>
    </source>
</reference>
<name>A0A0A9AP83_ARUDO</name>
<accession>A0A0A9AP83</accession>
<sequence length="23" mass="2602">MDNTFVSGLEILESQISGEFRTK</sequence>
<dbReference type="EMBL" id="GBRH01244944">
    <property type="protein sequence ID" value="JAD52951.1"/>
    <property type="molecule type" value="Transcribed_RNA"/>
</dbReference>
<organism evidence="1">
    <name type="scientific">Arundo donax</name>
    <name type="common">Giant reed</name>
    <name type="synonym">Donax arundinaceus</name>
    <dbReference type="NCBI Taxonomy" id="35708"/>
    <lineage>
        <taxon>Eukaryota</taxon>
        <taxon>Viridiplantae</taxon>
        <taxon>Streptophyta</taxon>
        <taxon>Embryophyta</taxon>
        <taxon>Tracheophyta</taxon>
        <taxon>Spermatophyta</taxon>
        <taxon>Magnoliopsida</taxon>
        <taxon>Liliopsida</taxon>
        <taxon>Poales</taxon>
        <taxon>Poaceae</taxon>
        <taxon>PACMAD clade</taxon>
        <taxon>Arundinoideae</taxon>
        <taxon>Arundineae</taxon>
        <taxon>Arundo</taxon>
    </lineage>
</organism>